<organism evidence="1 2">
    <name type="scientific">Lindgomyces ingoldianus</name>
    <dbReference type="NCBI Taxonomy" id="673940"/>
    <lineage>
        <taxon>Eukaryota</taxon>
        <taxon>Fungi</taxon>
        <taxon>Dikarya</taxon>
        <taxon>Ascomycota</taxon>
        <taxon>Pezizomycotina</taxon>
        <taxon>Dothideomycetes</taxon>
        <taxon>Pleosporomycetidae</taxon>
        <taxon>Pleosporales</taxon>
        <taxon>Lindgomycetaceae</taxon>
        <taxon>Lindgomyces</taxon>
    </lineage>
</organism>
<dbReference type="Proteomes" id="UP000799755">
    <property type="component" value="Unassembled WGS sequence"/>
</dbReference>
<reference evidence="1" key="1">
    <citation type="journal article" date="2020" name="Stud. Mycol.">
        <title>101 Dothideomycetes genomes: a test case for predicting lifestyles and emergence of pathogens.</title>
        <authorList>
            <person name="Haridas S."/>
            <person name="Albert R."/>
            <person name="Binder M."/>
            <person name="Bloem J."/>
            <person name="Labutti K."/>
            <person name="Salamov A."/>
            <person name="Andreopoulos B."/>
            <person name="Baker S."/>
            <person name="Barry K."/>
            <person name="Bills G."/>
            <person name="Bluhm B."/>
            <person name="Cannon C."/>
            <person name="Castanera R."/>
            <person name="Culley D."/>
            <person name="Daum C."/>
            <person name="Ezra D."/>
            <person name="Gonzalez J."/>
            <person name="Henrissat B."/>
            <person name="Kuo A."/>
            <person name="Liang C."/>
            <person name="Lipzen A."/>
            <person name="Lutzoni F."/>
            <person name="Magnuson J."/>
            <person name="Mondo S."/>
            <person name="Nolan M."/>
            <person name="Ohm R."/>
            <person name="Pangilinan J."/>
            <person name="Park H.-J."/>
            <person name="Ramirez L."/>
            <person name="Alfaro M."/>
            <person name="Sun H."/>
            <person name="Tritt A."/>
            <person name="Yoshinaga Y."/>
            <person name="Zwiers L.-H."/>
            <person name="Turgeon B."/>
            <person name="Goodwin S."/>
            <person name="Spatafora J."/>
            <person name="Crous P."/>
            <person name="Grigoriev I."/>
        </authorList>
    </citation>
    <scope>NUCLEOTIDE SEQUENCE</scope>
    <source>
        <strain evidence="1">ATCC 200398</strain>
    </source>
</reference>
<name>A0ACB6QFH3_9PLEO</name>
<protein>
    <submittedName>
        <fullName evidence="1">Uncharacterized protein</fullName>
    </submittedName>
</protein>
<dbReference type="EMBL" id="MU003528">
    <property type="protein sequence ID" value="KAF2465739.1"/>
    <property type="molecule type" value="Genomic_DNA"/>
</dbReference>
<proteinExistence type="predicted"/>
<evidence type="ECO:0000313" key="1">
    <source>
        <dbReference type="EMBL" id="KAF2465739.1"/>
    </source>
</evidence>
<gene>
    <name evidence="1" type="ORF">BDR25DRAFT_360258</name>
</gene>
<evidence type="ECO:0000313" key="2">
    <source>
        <dbReference type="Proteomes" id="UP000799755"/>
    </source>
</evidence>
<comment type="caution">
    <text evidence="1">The sequence shown here is derived from an EMBL/GenBank/DDBJ whole genome shotgun (WGS) entry which is preliminary data.</text>
</comment>
<keyword evidence="2" id="KW-1185">Reference proteome</keyword>
<sequence>MKFRWLDLREAKCEVIERSKDAGCCGELQSVYRPFTMHMHAGRSANPTTLVKPLFLPLALLFEGYAARRQYELPLYHYHPVQVLCRTMRERRKQHKRFATLCALGFLGAFDSSKNPSIRLAEDCFEYEDDSCEITSTSIEGREERHYVDQWRRGKVVPNTAEAGRPSEQLHLTSLTSYLLSHTIRVILKVKTSIAKLRRYSMKDFPSLTVHPMSLQRQLFTGQKNICKPKGSMPSCPANHRFGVLSYYIHHFAPQTLNPQYIISLINHAHSRLTISSPKRIPNNFHLIFTPPRGVFLLHSKGA</sequence>
<accession>A0ACB6QFH3</accession>